<comment type="catalytic activity">
    <reaction evidence="10">
        <text>(R)-4'-phospho-S-sulfopantetheine + H2O = (R)-S-sulfopantetheine + phosphate</text>
        <dbReference type="Rhea" id="RHEA:68340"/>
        <dbReference type="ChEBI" id="CHEBI:15377"/>
        <dbReference type="ChEBI" id="CHEBI:43474"/>
        <dbReference type="ChEBI" id="CHEBI:177302"/>
        <dbReference type="ChEBI" id="CHEBI:177303"/>
    </reaction>
    <physiologicalReaction direction="left-to-right" evidence="10">
        <dbReference type="Rhea" id="RHEA:68341"/>
    </physiologicalReaction>
</comment>
<dbReference type="AlphaFoldDB" id="A0A9P0FKL3"/>
<evidence type="ECO:0000256" key="9">
    <source>
        <dbReference type="ARBA" id="ARBA00023211"/>
    </source>
</evidence>
<comment type="cofactor">
    <cofactor evidence="2">
        <name>Ni(2+)</name>
        <dbReference type="ChEBI" id="CHEBI:49786"/>
    </cofactor>
</comment>
<name>A0A9P0FKL3_BRAAE</name>
<evidence type="ECO:0000256" key="11">
    <source>
        <dbReference type="ARBA" id="ARBA00032948"/>
    </source>
</evidence>
<evidence type="ECO:0000256" key="10">
    <source>
        <dbReference type="ARBA" id="ARBA00029347"/>
    </source>
</evidence>
<proteinExistence type="predicted"/>
<keyword evidence="8" id="KW-0944">Nitration</keyword>
<dbReference type="GO" id="GO:0046872">
    <property type="term" value="F:metal ion binding"/>
    <property type="evidence" value="ECO:0007669"/>
    <property type="project" value="UniProtKB-KW"/>
</dbReference>
<evidence type="ECO:0000256" key="12">
    <source>
        <dbReference type="ARBA" id="ARBA00046055"/>
    </source>
</evidence>
<dbReference type="PANTHER" id="PTHR12280">
    <property type="entry name" value="PANTOTHENATE KINASE"/>
    <property type="match status" value="1"/>
</dbReference>
<dbReference type="Pfam" id="PF01937">
    <property type="entry name" value="ARMT1-like_dom"/>
    <property type="match status" value="1"/>
</dbReference>
<evidence type="ECO:0000256" key="1">
    <source>
        <dbReference type="ARBA" id="ARBA00001936"/>
    </source>
</evidence>
<evidence type="ECO:0000256" key="5">
    <source>
        <dbReference type="ARBA" id="ARBA00022596"/>
    </source>
</evidence>
<evidence type="ECO:0000256" key="3">
    <source>
        <dbReference type="ARBA" id="ARBA00011388"/>
    </source>
</evidence>
<dbReference type="GO" id="GO:0015937">
    <property type="term" value="P:coenzyme A biosynthetic process"/>
    <property type="evidence" value="ECO:0007669"/>
    <property type="project" value="InterPro"/>
</dbReference>
<dbReference type="Gene3D" id="1.20.1700.10">
    <property type="entry name" value="AF1104-like"/>
    <property type="match status" value="1"/>
</dbReference>
<keyword evidence="5" id="KW-0533">Nickel</keyword>
<evidence type="ECO:0000256" key="6">
    <source>
        <dbReference type="ARBA" id="ARBA00022723"/>
    </source>
</evidence>
<evidence type="ECO:0000313" key="14">
    <source>
        <dbReference type="EMBL" id="CAH0558240.1"/>
    </source>
</evidence>
<dbReference type="GO" id="GO:0005634">
    <property type="term" value="C:nucleus"/>
    <property type="evidence" value="ECO:0007669"/>
    <property type="project" value="TreeGrafter"/>
</dbReference>
<dbReference type="GO" id="GO:0005524">
    <property type="term" value="F:ATP binding"/>
    <property type="evidence" value="ECO:0007669"/>
    <property type="project" value="InterPro"/>
</dbReference>
<evidence type="ECO:0000256" key="7">
    <source>
        <dbReference type="ARBA" id="ARBA00022801"/>
    </source>
</evidence>
<dbReference type="EMBL" id="OV121136">
    <property type="protein sequence ID" value="CAH0558240.1"/>
    <property type="molecule type" value="Genomic_DNA"/>
</dbReference>
<comment type="function">
    <text evidence="12">Phosphatase which shows a preference for 4'-phosphopantetheine and its oxidatively damaged forms (sulfonate or S-sulfonate), providing strong indirect evidence that the phosphatase activity pre-empts damage in the coenzyme A (CoA) pathway. Hydrolyzing excess 4'-phosphopantetheine could constitute a directed overflow mechanism to prevent its oxidation to the S-sulfonate, sulfonate, or other forms. Hydrolyzing 4'-phosphopantetheine sulfonate or S-sulfonate would forestall their conversion to inactive forms of CoA and acyl carrier protein. May play a role in the physiological regulation of CoA intracellular levels.</text>
</comment>
<dbReference type="GO" id="GO:0005829">
    <property type="term" value="C:cytosol"/>
    <property type="evidence" value="ECO:0007669"/>
    <property type="project" value="TreeGrafter"/>
</dbReference>
<evidence type="ECO:0000256" key="2">
    <source>
        <dbReference type="ARBA" id="ARBA00001967"/>
    </source>
</evidence>
<dbReference type="InterPro" id="IPR004567">
    <property type="entry name" value="Type_II_PanK"/>
</dbReference>
<organism evidence="14 15">
    <name type="scientific">Brassicogethes aeneus</name>
    <name type="common">Rape pollen beetle</name>
    <name type="synonym">Meligethes aeneus</name>
    <dbReference type="NCBI Taxonomy" id="1431903"/>
    <lineage>
        <taxon>Eukaryota</taxon>
        <taxon>Metazoa</taxon>
        <taxon>Ecdysozoa</taxon>
        <taxon>Arthropoda</taxon>
        <taxon>Hexapoda</taxon>
        <taxon>Insecta</taxon>
        <taxon>Pterygota</taxon>
        <taxon>Neoptera</taxon>
        <taxon>Endopterygota</taxon>
        <taxon>Coleoptera</taxon>
        <taxon>Polyphaga</taxon>
        <taxon>Cucujiformia</taxon>
        <taxon>Nitidulidae</taxon>
        <taxon>Meligethinae</taxon>
        <taxon>Brassicogethes</taxon>
    </lineage>
</organism>
<comment type="cofactor">
    <cofactor evidence="1">
        <name>Mn(2+)</name>
        <dbReference type="ChEBI" id="CHEBI:29035"/>
    </cofactor>
</comment>
<dbReference type="InterPro" id="IPR002791">
    <property type="entry name" value="ARMT1-like_metal-bd"/>
</dbReference>
<dbReference type="GO" id="GO:0004594">
    <property type="term" value="F:pantothenate kinase activity"/>
    <property type="evidence" value="ECO:0007669"/>
    <property type="project" value="TreeGrafter"/>
</dbReference>
<dbReference type="OrthoDB" id="498611at2759"/>
<keyword evidence="15" id="KW-1185">Reference proteome</keyword>
<dbReference type="GO" id="GO:0016787">
    <property type="term" value="F:hydrolase activity"/>
    <property type="evidence" value="ECO:0007669"/>
    <property type="project" value="UniProtKB-KW"/>
</dbReference>
<dbReference type="PANTHER" id="PTHR12280:SF35">
    <property type="entry name" value="4'-PHOSPHOPANTETHEINE PHOSPHATASE"/>
    <property type="match status" value="1"/>
</dbReference>
<reference evidence="14" key="1">
    <citation type="submission" date="2021-12" db="EMBL/GenBank/DDBJ databases">
        <authorList>
            <person name="King R."/>
        </authorList>
    </citation>
    <scope>NUCLEOTIDE SEQUENCE</scope>
</reference>
<evidence type="ECO:0000313" key="15">
    <source>
        <dbReference type="Proteomes" id="UP001154078"/>
    </source>
</evidence>
<dbReference type="Gene3D" id="3.40.50.10880">
    <property type="entry name" value="Uncharacterised protein PF01937, DUF89, domain 3"/>
    <property type="match status" value="1"/>
</dbReference>
<feature type="domain" description="Damage-control phosphatase ARMT1-like metal-binding" evidence="13">
    <location>
        <begin position="38"/>
        <end position="348"/>
    </location>
</feature>
<evidence type="ECO:0000259" key="13">
    <source>
        <dbReference type="Pfam" id="PF01937"/>
    </source>
</evidence>
<accession>A0A9P0FKL3</accession>
<dbReference type="SUPFAM" id="SSF111321">
    <property type="entry name" value="AF1104-like"/>
    <property type="match status" value="1"/>
</dbReference>
<evidence type="ECO:0000256" key="8">
    <source>
        <dbReference type="ARBA" id="ARBA00023074"/>
    </source>
</evidence>
<protein>
    <recommendedName>
        <fullName evidence="4">4'-phosphopantetheine phosphatase</fullName>
    </recommendedName>
    <alternativeName>
        <fullName evidence="11">Inactive pantothenic acid kinase 4</fullName>
    </alternativeName>
</protein>
<comment type="subunit">
    <text evidence="3">Homodimer. Interacts with PKM.</text>
</comment>
<keyword evidence="7" id="KW-0378">Hydrolase</keyword>
<sequence>MNYAEKCVCPQLRHPETYNPDTVDLINNIKERKYWLSCLEQMVKKFVNKAEDLNPDNPKAKEQAEQSYQTFHKLIERLTLDPFVIKSLSVRTLLDFNEETLRSNNFKDAWYIQKEKESGVALLEFKDRISKIDSICDFNEKWLDLCKGVLAGNVFDWGAKAVSDILEHTNNFGFSQALETIQKRPWFKDDLDNWIVQLKKHPYATAVIFVDNAGVDFILGILPLARELLKQKTKVILTANSLPALNDVTYHDLNMYCCRAAQYCPVLKRAIATAQLITVENGQAGPCLDLTTLSPDLCNLMLDADLVILEGMGRAVHTNLYAKFKIDCVKMAVLKNEWLAQSLGAQQFSIIFTYEPAQ</sequence>
<gene>
    <name evidence="14" type="ORF">MELIAE_LOCUS8760</name>
</gene>
<dbReference type="Proteomes" id="UP001154078">
    <property type="component" value="Chromosome 5"/>
</dbReference>
<keyword evidence="9" id="KW-0464">Manganese</keyword>
<dbReference type="InterPro" id="IPR036075">
    <property type="entry name" value="ARMT-1-like_metal-bd_sf"/>
</dbReference>
<evidence type="ECO:0000256" key="4">
    <source>
        <dbReference type="ARBA" id="ARBA00019490"/>
    </source>
</evidence>
<keyword evidence="6" id="KW-0479">Metal-binding</keyword>
<dbReference type="InterPro" id="IPR035073">
    <property type="entry name" value="At2g17340_3_helix_bundle"/>
</dbReference>